<keyword evidence="1" id="KW-0175">Coiled coil</keyword>
<feature type="domain" description="Rho-GAP" evidence="3">
    <location>
        <begin position="389"/>
        <end position="592"/>
    </location>
</feature>
<gene>
    <name evidence="5" type="ORF">HMPREF1544_06609</name>
</gene>
<dbReference type="GO" id="GO:0007264">
    <property type="term" value="P:small GTPase-mediated signal transduction"/>
    <property type="evidence" value="ECO:0007669"/>
    <property type="project" value="TreeGrafter"/>
</dbReference>
<dbReference type="EMBL" id="KE123985">
    <property type="protein sequence ID" value="EPB86633.1"/>
    <property type="molecule type" value="Genomic_DNA"/>
</dbReference>
<protein>
    <recommendedName>
        <fullName evidence="7">Rho-GAP domain-containing protein</fullName>
    </recommendedName>
</protein>
<dbReference type="InterPro" id="IPR001060">
    <property type="entry name" value="FCH_dom"/>
</dbReference>
<dbReference type="GO" id="GO:0005096">
    <property type="term" value="F:GTPase activator activity"/>
    <property type="evidence" value="ECO:0007669"/>
    <property type="project" value="TreeGrafter"/>
</dbReference>
<dbReference type="Pfam" id="PF00611">
    <property type="entry name" value="FCH"/>
    <property type="match status" value="1"/>
</dbReference>
<organism evidence="5 6">
    <name type="scientific">Mucor circinelloides f. circinelloides (strain 1006PhL)</name>
    <name type="common">Mucormycosis agent</name>
    <name type="synonym">Calyptromyces circinelloides</name>
    <dbReference type="NCBI Taxonomy" id="1220926"/>
    <lineage>
        <taxon>Eukaryota</taxon>
        <taxon>Fungi</taxon>
        <taxon>Fungi incertae sedis</taxon>
        <taxon>Mucoromycota</taxon>
        <taxon>Mucoromycotina</taxon>
        <taxon>Mucoromycetes</taxon>
        <taxon>Mucorales</taxon>
        <taxon>Mucorineae</taxon>
        <taxon>Mucoraceae</taxon>
        <taxon>Mucor</taxon>
    </lineage>
</organism>
<dbReference type="PANTHER" id="PTHR23065">
    <property type="entry name" value="PROLINE-SERINE-THREONINE PHOSPHATASE INTERACTING PROTEIN 1"/>
    <property type="match status" value="1"/>
</dbReference>
<dbReference type="GO" id="GO:0000935">
    <property type="term" value="C:division septum"/>
    <property type="evidence" value="ECO:0007669"/>
    <property type="project" value="TreeGrafter"/>
</dbReference>
<dbReference type="InterPro" id="IPR027267">
    <property type="entry name" value="AH/BAR_dom_sf"/>
</dbReference>
<dbReference type="Pfam" id="PF00620">
    <property type="entry name" value="RhoGAP"/>
    <property type="match status" value="1"/>
</dbReference>
<dbReference type="Gene3D" id="1.20.1270.60">
    <property type="entry name" value="Arfaptin homology (AH) domain/BAR domain"/>
    <property type="match status" value="1"/>
</dbReference>
<dbReference type="Gene3D" id="1.10.555.10">
    <property type="entry name" value="Rho GTPase activation protein"/>
    <property type="match status" value="1"/>
</dbReference>
<dbReference type="OMA" id="YMMEELA"/>
<dbReference type="SUPFAM" id="SSF103657">
    <property type="entry name" value="BAR/IMD domain-like"/>
    <property type="match status" value="1"/>
</dbReference>
<dbReference type="PROSITE" id="PS51741">
    <property type="entry name" value="F_BAR"/>
    <property type="match status" value="1"/>
</dbReference>
<proteinExistence type="predicted"/>
<evidence type="ECO:0000313" key="5">
    <source>
        <dbReference type="EMBL" id="EPB86633.1"/>
    </source>
</evidence>
<dbReference type="STRING" id="1220926.S2JV11"/>
<feature type="compositionally biased region" description="Polar residues" evidence="2">
    <location>
        <begin position="704"/>
        <end position="719"/>
    </location>
</feature>
<evidence type="ECO:0000259" key="4">
    <source>
        <dbReference type="PROSITE" id="PS51741"/>
    </source>
</evidence>
<name>S2JV11_MUCC1</name>
<dbReference type="GO" id="GO:0005737">
    <property type="term" value="C:cytoplasm"/>
    <property type="evidence" value="ECO:0007669"/>
    <property type="project" value="TreeGrafter"/>
</dbReference>
<evidence type="ECO:0008006" key="7">
    <source>
        <dbReference type="Google" id="ProtNLM"/>
    </source>
</evidence>
<dbReference type="InterPro" id="IPR031160">
    <property type="entry name" value="F_BAR_dom"/>
</dbReference>
<dbReference type="GO" id="GO:0005886">
    <property type="term" value="C:plasma membrane"/>
    <property type="evidence" value="ECO:0007669"/>
    <property type="project" value="TreeGrafter"/>
</dbReference>
<dbReference type="SUPFAM" id="SSF48350">
    <property type="entry name" value="GTPase activation domain, GAP"/>
    <property type="match status" value="1"/>
</dbReference>
<dbReference type="InParanoid" id="S2JV11"/>
<dbReference type="InterPro" id="IPR008936">
    <property type="entry name" value="Rho_GTPase_activation_prot"/>
</dbReference>
<evidence type="ECO:0000256" key="2">
    <source>
        <dbReference type="SAM" id="MobiDB-lite"/>
    </source>
</evidence>
<evidence type="ECO:0000256" key="1">
    <source>
        <dbReference type="PROSITE-ProRule" id="PRU01077"/>
    </source>
</evidence>
<dbReference type="eggNOG" id="ENOG502QQWB">
    <property type="taxonomic scope" value="Eukaryota"/>
</dbReference>
<accession>S2JV11</accession>
<feature type="region of interest" description="Disordered" evidence="2">
    <location>
        <begin position="625"/>
        <end position="729"/>
    </location>
</feature>
<reference evidence="6" key="1">
    <citation type="submission" date="2013-05" db="EMBL/GenBank/DDBJ databases">
        <title>The Genome sequence of Mucor circinelloides f. circinelloides 1006PhL.</title>
        <authorList>
            <consortium name="The Broad Institute Genomics Platform"/>
            <person name="Cuomo C."/>
            <person name="Earl A."/>
            <person name="Findley K."/>
            <person name="Lee S.C."/>
            <person name="Walker B."/>
            <person name="Young S."/>
            <person name="Zeng Q."/>
            <person name="Gargeya S."/>
            <person name="Fitzgerald M."/>
            <person name="Haas B."/>
            <person name="Abouelleil A."/>
            <person name="Allen A.W."/>
            <person name="Alvarado L."/>
            <person name="Arachchi H.M."/>
            <person name="Berlin A.M."/>
            <person name="Chapman S.B."/>
            <person name="Gainer-Dewar J."/>
            <person name="Goldberg J."/>
            <person name="Griggs A."/>
            <person name="Gujja S."/>
            <person name="Hansen M."/>
            <person name="Howarth C."/>
            <person name="Imamovic A."/>
            <person name="Ireland A."/>
            <person name="Larimer J."/>
            <person name="McCowan C."/>
            <person name="Murphy C."/>
            <person name="Pearson M."/>
            <person name="Poon T.W."/>
            <person name="Priest M."/>
            <person name="Roberts A."/>
            <person name="Saif S."/>
            <person name="Shea T."/>
            <person name="Sisk P."/>
            <person name="Sykes S."/>
            <person name="Wortman J."/>
            <person name="Nusbaum C."/>
            <person name="Birren B."/>
        </authorList>
    </citation>
    <scope>NUCLEOTIDE SEQUENCE [LARGE SCALE GENOMIC DNA]</scope>
    <source>
        <strain evidence="6">1006PhL</strain>
    </source>
</reference>
<dbReference type="PANTHER" id="PTHR23065:SF17">
    <property type="entry name" value="RHO-GTPASE-ACTIVATING PROTEIN RGD2"/>
    <property type="match status" value="1"/>
</dbReference>
<dbReference type="SMART" id="SM00055">
    <property type="entry name" value="FCH"/>
    <property type="match status" value="1"/>
</dbReference>
<evidence type="ECO:0000259" key="3">
    <source>
        <dbReference type="PROSITE" id="PS50238"/>
    </source>
</evidence>
<dbReference type="GO" id="GO:0007010">
    <property type="term" value="P:cytoskeleton organization"/>
    <property type="evidence" value="ECO:0007669"/>
    <property type="project" value="TreeGrafter"/>
</dbReference>
<feature type="domain" description="F-BAR" evidence="4">
    <location>
        <begin position="5"/>
        <end position="354"/>
    </location>
</feature>
<evidence type="ECO:0000313" key="6">
    <source>
        <dbReference type="Proteomes" id="UP000014254"/>
    </source>
</evidence>
<dbReference type="PROSITE" id="PS50238">
    <property type="entry name" value="RHOGAP"/>
    <property type="match status" value="1"/>
</dbReference>
<dbReference type="VEuPathDB" id="FungiDB:HMPREF1544_06609"/>
<dbReference type="SMART" id="SM00324">
    <property type="entry name" value="RhoGAP"/>
    <property type="match status" value="1"/>
</dbReference>
<dbReference type="OrthoDB" id="2155291at2759"/>
<dbReference type="InterPro" id="IPR000198">
    <property type="entry name" value="RhoGAP_dom"/>
</dbReference>
<sequence length="748" mass="84964">MPHLHPFQESFWAPTASNDYSIGYTVLHGKLEQSMAENKVIVDYIKQRINAEKSHAALLASIAAPTTPFENDIGGALKKCFEVVCAESQDSASEHTNRANNLNTTTLDPLVQFFNRYDRIITQTKKVVESQINQFNAACKVMEEAKLFYVNQCKTLLVVQPDYTDVKMGRTLQFPTRDHAWAWFTELFNEEEYTKEQAMNLLGNVTSDQENVIRSLLETQFLKQEDDKFIKQRDLIALDEPDSSAVSESKGFSGFLGRWGGQQQIKKEEILFGMVEADKAYQRSVAHAELVRTQTEQVLFVHYEEMESLELERIQTIKQAFISMAASLSNTIPRCKETFDNMMLYQETLKPDKDVQFIVEQYRTGQYCPKPILYENYFHSVAADQLFGVPLEEITRVQGAMVPQLITVGLSVIESDYQDGRDDKRLMRSVEKNVVWTASLPLDRVHAARAEINTSKPATHESLQKYDLLLIASLLRLYLLELPECLFTFELYEPFKLLYSNQNQDKDSRLMSISKLLATLPTANYHTVMALLGHFHKLVKQTTTDTQLTSSSLAKSFSYILMRPQVESRISIHEKHPQRLLYDLIENFDAIFTQESHYAQEKNSSRPSIVIPKEKEAVDPVIKKKSNSLDESSSSSNSSSASPSARTSTSSSNITRRSSILSTFMRSSQSTPTSSMKSKPPLIIPMPSSSTLFEDPDEIERSSESSMLTTPPHTSSSSMEPRHKSAQLDDSYMMEELASLDSFFEDED</sequence>
<dbReference type="AlphaFoldDB" id="S2JV11"/>
<feature type="compositionally biased region" description="Low complexity" evidence="2">
    <location>
        <begin position="629"/>
        <end position="681"/>
    </location>
</feature>
<keyword evidence="6" id="KW-1185">Reference proteome</keyword>
<dbReference type="Proteomes" id="UP000014254">
    <property type="component" value="Unassembled WGS sequence"/>
</dbReference>